<name>A0A8H8R379_9HELO</name>
<accession>A0A8H8R379</accession>
<feature type="transmembrane region" description="Helical" evidence="6">
    <location>
        <begin position="459"/>
        <end position="478"/>
    </location>
</feature>
<dbReference type="OrthoDB" id="3357846at2759"/>
<evidence type="ECO:0000256" key="5">
    <source>
        <dbReference type="SAM" id="MobiDB-lite"/>
    </source>
</evidence>
<dbReference type="GO" id="GO:0015244">
    <property type="term" value="F:fluconazole transmembrane transporter activity"/>
    <property type="evidence" value="ECO:0007669"/>
    <property type="project" value="TreeGrafter"/>
</dbReference>
<feature type="transmembrane region" description="Helical" evidence="6">
    <location>
        <begin position="367"/>
        <end position="385"/>
    </location>
</feature>
<keyword evidence="8" id="KW-1185">Reference proteome</keyword>
<dbReference type="SUPFAM" id="SSF103473">
    <property type="entry name" value="MFS general substrate transporter"/>
    <property type="match status" value="1"/>
</dbReference>
<evidence type="ECO:0000313" key="8">
    <source>
        <dbReference type="Proteomes" id="UP000431533"/>
    </source>
</evidence>
<dbReference type="EMBL" id="QGMH01000045">
    <property type="protein sequence ID" value="TVY27618.1"/>
    <property type="molecule type" value="Genomic_DNA"/>
</dbReference>
<evidence type="ECO:0000256" key="1">
    <source>
        <dbReference type="ARBA" id="ARBA00004141"/>
    </source>
</evidence>
<dbReference type="PANTHER" id="PTHR23502:SF23">
    <property type="entry name" value="FLUCONAZOLE RESISTANCE PROTEIN 1"/>
    <property type="match status" value="1"/>
</dbReference>
<proteinExistence type="predicted"/>
<feature type="transmembrane region" description="Helical" evidence="6">
    <location>
        <begin position="324"/>
        <end position="346"/>
    </location>
</feature>
<evidence type="ECO:0000256" key="2">
    <source>
        <dbReference type="ARBA" id="ARBA00022692"/>
    </source>
</evidence>
<dbReference type="InterPro" id="IPR011701">
    <property type="entry name" value="MFS"/>
</dbReference>
<gene>
    <name evidence="7" type="primary">CYHR</name>
    <name evidence="7" type="ORF">LHYA1_G003866</name>
</gene>
<keyword evidence="2 6" id="KW-0812">Transmembrane</keyword>
<feature type="transmembrane region" description="Helical" evidence="6">
    <location>
        <begin position="139"/>
        <end position="161"/>
    </location>
</feature>
<comment type="subcellular location">
    <subcellularLocation>
        <location evidence="1">Membrane</location>
        <topology evidence="1">Multi-pass membrane protein</topology>
    </subcellularLocation>
</comment>
<dbReference type="AlphaFoldDB" id="A0A8H8R379"/>
<evidence type="ECO:0000313" key="7">
    <source>
        <dbReference type="EMBL" id="TVY27618.1"/>
    </source>
</evidence>
<dbReference type="Proteomes" id="UP000431533">
    <property type="component" value="Unassembled WGS sequence"/>
</dbReference>
<dbReference type="GO" id="GO:1990961">
    <property type="term" value="P:xenobiotic detoxification by transmembrane export across the plasma membrane"/>
    <property type="evidence" value="ECO:0007669"/>
    <property type="project" value="TreeGrafter"/>
</dbReference>
<evidence type="ECO:0000256" key="3">
    <source>
        <dbReference type="ARBA" id="ARBA00022989"/>
    </source>
</evidence>
<protein>
    <submittedName>
        <fullName evidence="7">Cycloheximide resistance protein</fullName>
    </submittedName>
</protein>
<dbReference type="RefSeq" id="XP_031006406.1">
    <property type="nucleotide sequence ID" value="XM_031148832.1"/>
</dbReference>
<feature type="transmembrane region" description="Helical" evidence="6">
    <location>
        <begin position="391"/>
        <end position="416"/>
    </location>
</feature>
<feature type="region of interest" description="Disordered" evidence="5">
    <location>
        <begin position="37"/>
        <end position="72"/>
    </location>
</feature>
<dbReference type="Gene3D" id="1.20.1250.20">
    <property type="entry name" value="MFS general substrate transporter like domains"/>
    <property type="match status" value="1"/>
</dbReference>
<comment type="caution">
    <text evidence="7">The sequence shown here is derived from an EMBL/GenBank/DDBJ whole genome shotgun (WGS) entry which is preliminary data.</text>
</comment>
<feature type="transmembrane region" description="Helical" evidence="6">
    <location>
        <begin position="285"/>
        <end position="304"/>
    </location>
</feature>
<dbReference type="GeneID" id="41984064"/>
<sequence>MLDVVRDAALGQWLRLLGASHLAPYPEELPDFKLPPAYSPCEQPPSLTNKKPNTPTTVNEMEEGRPQTTNETKNDMIDITLVTWYSEDDPENPHNWSLGKKIWLSMLLLVYTVSVYIGSSLYTASETDIMSIFGVSNTLAALGLSLYILGYGIGPLVFAPLSEIPEIGRNPLYIYTYIIFVALAVAAALAFGPLVGGFAVQAKGWRWSSWELLWFAGPMLLVVLIGLPETSADHLLLCRAKRLRGLTGRSNLKSESEIKQAQLSPRQVAFDALTKPFEINILDPAMLFTTLYAALTYSLYYSFFESFPLVYIDIYGFDLGELGLSFVSVLTGLFVSIALYCGYFYYIGHPRMSKMESVPPEARSWPGLIASFLIPIGLFIFAWTSRKSIHWIVSLVGIAISMCGVFIIIQCMFIYIPFTYPKYAGSLFAANGFARSAFAAAAVLFAGPMFSRLGVDGGVSLFGGLTVLCIFGIFGIYYRGATLRKRSRFAVS</sequence>
<feature type="transmembrane region" description="Helical" evidence="6">
    <location>
        <begin position="212"/>
        <end position="232"/>
    </location>
</feature>
<feature type="compositionally biased region" description="Low complexity" evidence="5">
    <location>
        <begin position="48"/>
        <end position="57"/>
    </location>
</feature>
<evidence type="ECO:0000256" key="4">
    <source>
        <dbReference type="ARBA" id="ARBA00023136"/>
    </source>
</evidence>
<feature type="transmembrane region" description="Helical" evidence="6">
    <location>
        <begin position="173"/>
        <end position="200"/>
    </location>
</feature>
<dbReference type="GO" id="GO:0005886">
    <property type="term" value="C:plasma membrane"/>
    <property type="evidence" value="ECO:0007669"/>
    <property type="project" value="TreeGrafter"/>
</dbReference>
<organism evidence="7 8">
    <name type="scientific">Lachnellula hyalina</name>
    <dbReference type="NCBI Taxonomy" id="1316788"/>
    <lineage>
        <taxon>Eukaryota</taxon>
        <taxon>Fungi</taxon>
        <taxon>Dikarya</taxon>
        <taxon>Ascomycota</taxon>
        <taxon>Pezizomycotina</taxon>
        <taxon>Leotiomycetes</taxon>
        <taxon>Helotiales</taxon>
        <taxon>Lachnaceae</taxon>
        <taxon>Lachnellula</taxon>
    </lineage>
</organism>
<evidence type="ECO:0000256" key="6">
    <source>
        <dbReference type="SAM" id="Phobius"/>
    </source>
</evidence>
<keyword evidence="3 6" id="KW-1133">Transmembrane helix</keyword>
<reference evidence="7 8" key="1">
    <citation type="submission" date="2018-05" db="EMBL/GenBank/DDBJ databases">
        <title>Genome sequencing and assembly of the regulated plant pathogen Lachnellula willkommii and related sister species for the development of diagnostic species identification markers.</title>
        <authorList>
            <person name="Giroux E."/>
            <person name="Bilodeau G."/>
        </authorList>
    </citation>
    <scope>NUCLEOTIDE SEQUENCE [LARGE SCALE GENOMIC DNA]</scope>
    <source>
        <strain evidence="7 8">CBS 185.66</strain>
    </source>
</reference>
<keyword evidence="4 6" id="KW-0472">Membrane</keyword>
<dbReference type="InterPro" id="IPR036259">
    <property type="entry name" value="MFS_trans_sf"/>
</dbReference>
<dbReference type="Pfam" id="PF07690">
    <property type="entry name" value="MFS_1"/>
    <property type="match status" value="1"/>
</dbReference>
<feature type="transmembrane region" description="Helical" evidence="6">
    <location>
        <begin position="102"/>
        <end position="119"/>
    </location>
</feature>
<dbReference type="PANTHER" id="PTHR23502">
    <property type="entry name" value="MAJOR FACILITATOR SUPERFAMILY"/>
    <property type="match status" value="1"/>
</dbReference>
<feature type="transmembrane region" description="Helical" evidence="6">
    <location>
        <begin position="428"/>
        <end position="447"/>
    </location>
</feature>